<sequence length="76" mass="7983">MSKKFSPVSLPVILLCGLALFLSACSSFDNTVPPAATPEAQKVNVFGTAANHVHAMLALPNNVLVVATHYGAVYAW</sequence>
<proteinExistence type="predicted"/>
<evidence type="ECO:0000313" key="3">
    <source>
        <dbReference type="Proteomes" id="UP000326912"/>
    </source>
</evidence>
<reference evidence="2 3" key="1">
    <citation type="submission" date="2019-10" db="EMBL/GenBank/DDBJ databases">
        <title>Dictyobacter vulcani sp. nov., within the class Ktedonobacteria, isolated from soil of volcanic Mt. Zao.</title>
        <authorList>
            <person name="Zheng Y."/>
            <person name="Wang C.M."/>
            <person name="Sakai Y."/>
            <person name="Abe K."/>
            <person name="Yokota A."/>
            <person name="Yabe S."/>
        </authorList>
    </citation>
    <scope>NUCLEOTIDE SEQUENCE [LARGE SCALE GENOMIC DNA]</scope>
    <source>
        <strain evidence="2 3">W12</strain>
    </source>
</reference>
<keyword evidence="1" id="KW-0732">Signal</keyword>
<feature type="chain" id="PRO_5023931891" evidence="1">
    <location>
        <begin position="25"/>
        <end position="76"/>
    </location>
</feature>
<organism evidence="2 3">
    <name type="scientific">Dictyobacter vulcani</name>
    <dbReference type="NCBI Taxonomy" id="2607529"/>
    <lineage>
        <taxon>Bacteria</taxon>
        <taxon>Bacillati</taxon>
        <taxon>Chloroflexota</taxon>
        <taxon>Ktedonobacteria</taxon>
        <taxon>Ktedonobacterales</taxon>
        <taxon>Dictyobacteraceae</taxon>
        <taxon>Dictyobacter</taxon>
    </lineage>
</organism>
<dbReference type="Proteomes" id="UP000326912">
    <property type="component" value="Unassembled WGS sequence"/>
</dbReference>
<dbReference type="PROSITE" id="PS51257">
    <property type="entry name" value="PROKAR_LIPOPROTEIN"/>
    <property type="match status" value="1"/>
</dbReference>
<accession>A0A5J4KJD8</accession>
<dbReference type="RefSeq" id="WP_151755120.1">
    <property type="nucleotide sequence ID" value="NZ_BKZW01000001.1"/>
</dbReference>
<comment type="caution">
    <text evidence="2">The sequence shown here is derived from an EMBL/GenBank/DDBJ whole genome shotgun (WGS) entry which is preliminary data.</text>
</comment>
<feature type="signal peptide" evidence="1">
    <location>
        <begin position="1"/>
        <end position="24"/>
    </location>
</feature>
<dbReference type="EMBL" id="BKZW01000001">
    <property type="protein sequence ID" value="GER87082.1"/>
    <property type="molecule type" value="Genomic_DNA"/>
</dbReference>
<keyword evidence="3" id="KW-1185">Reference proteome</keyword>
<protein>
    <submittedName>
        <fullName evidence="2">Uncharacterized protein</fullName>
    </submittedName>
</protein>
<evidence type="ECO:0000256" key="1">
    <source>
        <dbReference type="SAM" id="SignalP"/>
    </source>
</evidence>
<gene>
    <name evidence="2" type="ORF">KDW_12440</name>
</gene>
<name>A0A5J4KJD8_9CHLR</name>
<dbReference type="AlphaFoldDB" id="A0A5J4KJD8"/>
<evidence type="ECO:0000313" key="2">
    <source>
        <dbReference type="EMBL" id="GER87082.1"/>
    </source>
</evidence>